<reference evidence="1 2" key="1">
    <citation type="submission" date="2018-08" db="EMBL/GenBank/DDBJ databases">
        <title>A genome reference for cultivated species of the human gut microbiota.</title>
        <authorList>
            <person name="Zou Y."/>
            <person name="Xue W."/>
            <person name="Luo G."/>
        </authorList>
    </citation>
    <scope>NUCLEOTIDE SEQUENCE [LARGE SCALE GENOMIC DNA]</scope>
    <source>
        <strain evidence="1 2">AF37-2AT</strain>
    </source>
</reference>
<proteinExistence type="predicted"/>
<protein>
    <submittedName>
        <fullName evidence="1">Uncharacterized protein</fullName>
    </submittedName>
</protein>
<dbReference type="RefSeq" id="WP_117493928.1">
    <property type="nucleotide sequence ID" value="NZ_CALBAT010000001.1"/>
</dbReference>
<comment type="caution">
    <text evidence="1">The sequence shown here is derived from an EMBL/GenBank/DDBJ whole genome shotgun (WGS) entry which is preliminary data.</text>
</comment>
<gene>
    <name evidence="1" type="ORF">DW016_15700</name>
</gene>
<dbReference type="EMBL" id="QVLX01000018">
    <property type="protein sequence ID" value="RGE84334.1"/>
    <property type="molecule type" value="Genomic_DNA"/>
</dbReference>
<sequence>MTLPELKKVLNTLGLPLAYLKWAPGQVPELPYILYYADEDIGFYADDEVYNEGYAVTIEVYTEEKKLDLEEQVKKLLNENHLVYESYEDYLDSEEMFLKAYEIRI</sequence>
<dbReference type="Proteomes" id="UP000261080">
    <property type="component" value="Unassembled WGS sequence"/>
</dbReference>
<dbReference type="OrthoDB" id="2061576at2"/>
<name>A0A3E3JY14_9FIRM</name>
<evidence type="ECO:0000313" key="2">
    <source>
        <dbReference type="Proteomes" id="UP000261080"/>
    </source>
</evidence>
<evidence type="ECO:0000313" key="1">
    <source>
        <dbReference type="EMBL" id="RGE84334.1"/>
    </source>
</evidence>
<accession>A0A3E3JY14</accession>
<organism evidence="1 2">
    <name type="scientific">Sellimonas intestinalis</name>
    <dbReference type="NCBI Taxonomy" id="1653434"/>
    <lineage>
        <taxon>Bacteria</taxon>
        <taxon>Bacillati</taxon>
        <taxon>Bacillota</taxon>
        <taxon>Clostridia</taxon>
        <taxon>Lachnospirales</taxon>
        <taxon>Lachnospiraceae</taxon>
        <taxon>Sellimonas</taxon>
    </lineage>
</organism>
<keyword evidence="2" id="KW-1185">Reference proteome</keyword>
<dbReference type="AlphaFoldDB" id="A0A3E3JY14"/>